<keyword evidence="1" id="KW-1003">Cell membrane</keyword>
<dbReference type="Proteomes" id="UP000188181">
    <property type="component" value="Chromosome"/>
</dbReference>
<dbReference type="KEGG" id="pbas:SMSP2_01920"/>
<evidence type="ECO:0000259" key="6">
    <source>
        <dbReference type="Pfam" id="PF06305"/>
    </source>
</evidence>
<dbReference type="RefSeq" id="WP_186804665.1">
    <property type="nucleotide sequence ID" value="NZ_CP019646.1"/>
</dbReference>
<dbReference type="AlphaFoldDB" id="A0A1Q2MFR1"/>
<accession>A0A1Q2MFR1</accession>
<protein>
    <submittedName>
        <fullName evidence="7">Putative integral membrane protein</fullName>
    </submittedName>
</protein>
<evidence type="ECO:0000256" key="3">
    <source>
        <dbReference type="ARBA" id="ARBA00022989"/>
    </source>
</evidence>
<evidence type="ECO:0000313" key="8">
    <source>
        <dbReference type="Proteomes" id="UP000188181"/>
    </source>
</evidence>
<keyword evidence="4 5" id="KW-0472">Membrane</keyword>
<keyword evidence="3 5" id="KW-1133">Transmembrane helix</keyword>
<name>A0A1Q2MFR1_9BACT</name>
<dbReference type="InterPro" id="IPR010445">
    <property type="entry name" value="LapA_dom"/>
</dbReference>
<feature type="transmembrane region" description="Helical" evidence="5">
    <location>
        <begin position="43"/>
        <end position="62"/>
    </location>
</feature>
<evidence type="ECO:0000256" key="5">
    <source>
        <dbReference type="SAM" id="Phobius"/>
    </source>
</evidence>
<evidence type="ECO:0000313" key="7">
    <source>
        <dbReference type="EMBL" id="AQQ71545.1"/>
    </source>
</evidence>
<organism evidence="7 8">
    <name type="scientific">Limihaloglobus sulfuriphilus</name>
    <dbReference type="NCBI Taxonomy" id="1851148"/>
    <lineage>
        <taxon>Bacteria</taxon>
        <taxon>Pseudomonadati</taxon>
        <taxon>Planctomycetota</taxon>
        <taxon>Phycisphaerae</taxon>
        <taxon>Sedimentisphaerales</taxon>
        <taxon>Sedimentisphaeraceae</taxon>
        <taxon>Limihaloglobus</taxon>
    </lineage>
</organism>
<keyword evidence="2 5" id="KW-0812">Transmembrane</keyword>
<evidence type="ECO:0000256" key="4">
    <source>
        <dbReference type="ARBA" id="ARBA00023136"/>
    </source>
</evidence>
<gene>
    <name evidence="7" type="ORF">SMSP2_01920</name>
</gene>
<dbReference type="EMBL" id="CP019646">
    <property type="protein sequence ID" value="AQQ71545.1"/>
    <property type="molecule type" value="Genomic_DNA"/>
</dbReference>
<dbReference type="Pfam" id="PF06305">
    <property type="entry name" value="LapA_dom"/>
    <property type="match status" value="1"/>
</dbReference>
<dbReference type="STRING" id="1851148.SMSP2_01920"/>
<feature type="domain" description="Lipopolysaccharide assembly protein A" evidence="6">
    <location>
        <begin position="24"/>
        <end position="64"/>
    </location>
</feature>
<evidence type="ECO:0000256" key="2">
    <source>
        <dbReference type="ARBA" id="ARBA00022692"/>
    </source>
</evidence>
<reference evidence="8" key="1">
    <citation type="submission" date="2017-02" db="EMBL/GenBank/DDBJ databases">
        <title>Comparative genomics and description of representatives of a novel lineage of planctomycetes thriving in anoxic sediments.</title>
        <authorList>
            <person name="Spring S."/>
            <person name="Bunk B."/>
            <person name="Sproer C."/>
        </authorList>
    </citation>
    <scope>NUCLEOTIDE SEQUENCE [LARGE SCALE GENOMIC DNA]</scope>
    <source>
        <strain evidence="8">SM-Chi-D1</strain>
    </source>
</reference>
<evidence type="ECO:0000256" key="1">
    <source>
        <dbReference type="ARBA" id="ARBA00022475"/>
    </source>
</evidence>
<sequence length="78" mass="8733" precursor="true">MKNINIKAVVLAVIAILAIIIIFQNRASVETKILFVSFQMPRFILLVLTFLLGFTAGVIALMKVNRGRSKSIEDKKDK</sequence>
<dbReference type="GO" id="GO:0005886">
    <property type="term" value="C:plasma membrane"/>
    <property type="evidence" value="ECO:0007669"/>
    <property type="project" value="InterPro"/>
</dbReference>
<proteinExistence type="predicted"/>
<keyword evidence="8" id="KW-1185">Reference proteome</keyword>